<feature type="chain" id="PRO_5046739165" evidence="2">
    <location>
        <begin position="25"/>
        <end position="351"/>
    </location>
</feature>
<feature type="signal peptide" evidence="2">
    <location>
        <begin position="1"/>
        <end position="24"/>
    </location>
</feature>
<dbReference type="SUPFAM" id="SSF51261">
    <property type="entry name" value="Duplicated hybrid motif"/>
    <property type="match status" value="1"/>
</dbReference>
<evidence type="ECO:0000259" key="3">
    <source>
        <dbReference type="PROSITE" id="PS50222"/>
    </source>
</evidence>
<protein>
    <submittedName>
        <fullName evidence="4">Peptidoglycan DD-metalloendopeptidase family protein</fullName>
    </submittedName>
</protein>
<proteinExistence type="predicted"/>
<dbReference type="CDD" id="cd12797">
    <property type="entry name" value="M23_peptidase"/>
    <property type="match status" value="1"/>
</dbReference>
<dbReference type="Gene3D" id="1.10.238.10">
    <property type="entry name" value="EF-hand"/>
    <property type="match status" value="1"/>
</dbReference>
<comment type="caution">
    <text evidence="4">The sequence shown here is derived from an EMBL/GenBank/DDBJ whole genome shotgun (WGS) entry which is preliminary data.</text>
</comment>
<dbReference type="InterPro" id="IPR002048">
    <property type="entry name" value="EF_hand_dom"/>
</dbReference>
<dbReference type="InterPro" id="IPR016047">
    <property type="entry name" value="M23ase_b-sheet_dom"/>
</dbReference>
<dbReference type="InterPro" id="IPR018247">
    <property type="entry name" value="EF_Hand_1_Ca_BS"/>
</dbReference>
<dbReference type="Pfam" id="PF13202">
    <property type="entry name" value="EF-hand_5"/>
    <property type="match status" value="2"/>
</dbReference>
<organism evidence="4 5">
    <name type="scientific">Magnetospirillum sulfuroxidans</name>
    <dbReference type="NCBI Taxonomy" id="611300"/>
    <lineage>
        <taxon>Bacteria</taxon>
        <taxon>Pseudomonadati</taxon>
        <taxon>Pseudomonadota</taxon>
        <taxon>Alphaproteobacteria</taxon>
        <taxon>Rhodospirillales</taxon>
        <taxon>Rhodospirillaceae</taxon>
        <taxon>Magnetospirillum</taxon>
    </lineage>
</organism>
<dbReference type="PROSITE" id="PS00018">
    <property type="entry name" value="EF_HAND_1"/>
    <property type="match status" value="1"/>
</dbReference>
<name>A0ABS5IBV3_9PROT</name>
<dbReference type="InterPro" id="IPR050570">
    <property type="entry name" value="Cell_wall_metabolism_enzyme"/>
</dbReference>
<dbReference type="PROSITE" id="PS50222">
    <property type="entry name" value="EF_HAND_2"/>
    <property type="match status" value="1"/>
</dbReference>
<keyword evidence="2" id="KW-0732">Signal</keyword>
<evidence type="ECO:0000313" key="5">
    <source>
        <dbReference type="Proteomes" id="UP000680714"/>
    </source>
</evidence>
<sequence length="351" mass="36994">MGEMPRLSFALASLLALVAVPALAQNFKLAERNFEQIDSDGDGRISRTEWSGRGNFELLDGNGDGFLNVEELAGMYMKRPWGRYAGAPSPGGGDPSIQTDKISGSDLPSSLSCALEVTHGCSINGAVARGLLATGMGPLFPDNTLCPGIDDFFAMDYGFKNRKAGALHGGIDIPMPWDTPILAAAAGTVVGVYGGETSMRGREVNLRHSPEDTGLPFWTYTQYSHLNAMPDLHVGDRVAMGQFLGPSGNSGTGPGSQGGGGQAAHRRPAIHFAAWQADGPRYADSGTGIIAENGTWLDPVAFYRDAPPFASAGLKALPDDQKAVLVPVIMNDGTVLPAGAKRIWPYSCARK</sequence>
<evidence type="ECO:0000256" key="1">
    <source>
        <dbReference type="SAM" id="MobiDB-lite"/>
    </source>
</evidence>
<gene>
    <name evidence="4" type="ORF">KEC16_09295</name>
</gene>
<dbReference type="PANTHER" id="PTHR21666">
    <property type="entry name" value="PEPTIDASE-RELATED"/>
    <property type="match status" value="1"/>
</dbReference>
<feature type="compositionally biased region" description="Gly residues" evidence="1">
    <location>
        <begin position="248"/>
        <end position="262"/>
    </location>
</feature>
<evidence type="ECO:0000256" key="2">
    <source>
        <dbReference type="SAM" id="SignalP"/>
    </source>
</evidence>
<evidence type="ECO:0000313" key="4">
    <source>
        <dbReference type="EMBL" id="MBR9971908.1"/>
    </source>
</evidence>
<dbReference type="SUPFAM" id="SSF47473">
    <property type="entry name" value="EF-hand"/>
    <property type="match status" value="1"/>
</dbReference>
<dbReference type="InterPro" id="IPR011992">
    <property type="entry name" value="EF-hand-dom_pair"/>
</dbReference>
<dbReference type="EMBL" id="JAGTUF010000007">
    <property type="protein sequence ID" value="MBR9971908.1"/>
    <property type="molecule type" value="Genomic_DNA"/>
</dbReference>
<reference evidence="4 5" key="1">
    <citation type="submission" date="2021-04" db="EMBL/GenBank/DDBJ databases">
        <title>Magnetospirillum sulfuroxidans sp. nov., a facultative chemolithoautotrophic sulfur-oxidizing alphaproteobacterium isolated from freshwater sediment and proposals for Paramagetospirillum gen. nov., and Magnetospirillaceae fam. nov.</title>
        <authorList>
            <person name="Koziaeva V."/>
            <person name="Geelhoed J.S."/>
            <person name="Sorokin D.Y."/>
            <person name="Grouzdev D.S."/>
        </authorList>
    </citation>
    <scope>NUCLEOTIDE SEQUENCE [LARGE SCALE GENOMIC DNA]</scope>
    <source>
        <strain evidence="4 5">J10</strain>
    </source>
</reference>
<dbReference type="Proteomes" id="UP000680714">
    <property type="component" value="Unassembled WGS sequence"/>
</dbReference>
<dbReference type="RefSeq" id="WP_211548142.1">
    <property type="nucleotide sequence ID" value="NZ_JAGTUF010000007.1"/>
</dbReference>
<keyword evidence="5" id="KW-1185">Reference proteome</keyword>
<dbReference type="PANTHER" id="PTHR21666:SF270">
    <property type="entry name" value="MUREIN HYDROLASE ACTIVATOR ENVC"/>
    <property type="match status" value="1"/>
</dbReference>
<dbReference type="InterPro" id="IPR011055">
    <property type="entry name" value="Dup_hybrid_motif"/>
</dbReference>
<dbReference type="Gene3D" id="2.70.70.10">
    <property type="entry name" value="Glucose Permease (Domain IIA)"/>
    <property type="match status" value="1"/>
</dbReference>
<accession>A0ABS5IBV3</accession>
<dbReference type="Pfam" id="PF01551">
    <property type="entry name" value="Peptidase_M23"/>
    <property type="match status" value="1"/>
</dbReference>
<feature type="domain" description="EF-hand" evidence="3">
    <location>
        <begin position="56"/>
        <end position="82"/>
    </location>
</feature>
<feature type="region of interest" description="Disordered" evidence="1">
    <location>
        <begin position="243"/>
        <end position="265"/>
    </location>
</feature>